<dbReference type="GO" id="GO:0016757">
    <property type="term" value="F:glycosyltransferase activity"/>
    <property type="evidence" value="ECO:0007669"/>
    <property type="project" value="InterPro"/>
</dbReference>
<dbReference type="Pfam" id="PF00534">
    <property type="entry name" value="Glycos_transf_1"/>
    <property type="match status" value="1"/>
</dbReference>
<dbReference type="OrthoDB" id="9806653at2"/>
<dbReference type="PANTHER" id="PTHR12526:SF630">
    <property type="entry name" value="GLYCOSYLTRANSFERASE"/>
    <property type="match status" value="1"/>
</dbReference>
<dbReference type="EMBL" id="CP001931">
    <property type="protein sequence ID" value="ADC88774.1"/>
    <property type="molecule type" value="Genomic_DNA"/>
</dbReference>
<organism evidence="2 3">
    <name type="scientific">Thermocrinis albus (strain DSM 14484 / JCM 11386 / HI 11/12)</name>
    <dbReference type="NCBI Taxonomy" id="638303"/>
    <lineage>
        <taxon>Bacteria</taxon>
        <taxon>Pseudomonadati</taxon>
        <taxon>Aquificota</taxon>
        <taxon>Aquificia</taxon>
        <taxon>Aquificales</taxon>
        <taxon>Aquificaceae</taxon>
        <taxon>Thermocrinis</taxon>
    </lineage>
</organism>
<dbReference type="SUPFAM" id="SSF53756">
    <property type="entry name" value="UDP-Glycosyltransferase/glycogen phosphorylase"/>
    <property type="match status" value="1"/>
</dbReference>
<dbReference type="KEGG" id="tal:Thal_0138"/>
<sequence length="385" mass="43466">MKIAIVSNNTFSIYGGYEKVTSLVLKTLKEKYHCEVFIISVPHYVSLLNKPPLEIFTNFPIYRDSDYESRANYITTVSIKRFLGKDLLMNLRSLKQAFSGLPYFDIALVTDPLLLNSTKVALIEKGMKAKVVYWDHGSLFGYLRGKIQKVIYEKEILKGIFSTDAFLCISSEICDFVKGIKPSANTYLVYNPVMPYEGPLIKRSAYPNFVYVGRLTDSDKNISFLLKGLSMLKDRNWELIIIGTGPDEQKLKNLASKLGISERIRWLGFKEDPFSHIEEATALVLTSRWEGFPMVLVEANQRGIPVISSDCRSGPKDIVINGVNGYLYREGDIKNFLEVISGVIDGRLKFDTPENIAKTTERFDADKVLSNIYNALQKIVGGSLT</sequence>
<evidence type="ECO:0000313" key="2">
    <source>
        <dbReference type="EMBL" id="ADC88774.1"/>
    </source>
</evidence>
<proteinExistence type="predicted"/>
<reference evidence="3" key="1">
    <citation type="journal article" date="2010" name="Stand. Genomic Sci.">
        <title>Complete genome sequence of Thermocrinis albus type strain (HI 11/12T).</title>
        <authorList>
            <person name="Wirth R."/>
            <person name="Sikorski J."/>
            <person name="Brambilla E."/>
            <person name="Misra M."/>
            <person name="Lapidus A."/>
            <person name="Copeland A."/>
            <person name="Nolan M."/>
            <person name="Lucas S."/>
            <person name="Chen F."/>
            <person name="Tice H."/>
            <person name="Cheng J.F."/>
            <person name="Han C."/>
            <person name="Detter J.C."/>
            <person name="Tapia R."/>
            <person name="Bruce D."/>
            <person name="Goodwin L."/>
            <person name="Pitluck S."/>
            <person name="Pati A."/>
            <person name="Anderson I."/>
            <person name="Ivanova N."/>
            <person name="Mavromatis K."/>
            <person name="Mikhailova N."/>
            <person name="Chen A."/>
            <person name="Palaniappan K."/>
            <person name="Bilek Y."/>
            <person name="Hader T."/>
            <person name="Land M."/>
            <person name="Hauser L."/>
            <person name="Chang Y.J."/>
            <person name="Jeffries C.D."/>
            <person name="Tindall B.J."/>
            <person name="Rohde M."/>
            <person name="Goker M."/>
            <person name="Bristow J."/>
            <person name="Eisen J.A."/>
            <person name="Markowitz V."/>
            <person name="Hugenholtz P."/>
            <person name="Kyrpides N.C."/>
            <person name="Klenk H.P."/>
        </authorList>
    </citation>
    <scope>NUCLEOTIDE SEQUENCE [LARGE SCALE GENOMIC DNA]</scope>
    <source>
        <strain evidence="3">DSM 14484 / JCM 11386 / HI 11/12</strain>
    </source>
</reference>
<dbReference type="PANTHER" id="PTHR12526">
    <property type="entry name" value="GLYCOSYLTRANSFERASE"/>
    <property type="match status" value="1"/>
</dbReference>
<dbReference type="Gene3D" id="3.40.50.2000">
    <property type="entry name" value="Glycogen Phosphorylase B"/>
    <property type="match status" value="2"/>
</dbReference>
<evidence type="ECO:0000313" key="3">
    <source>
        <dbReference type="Proteomes" id="UP000002043"/>
    </source>
</evidence>
<dbReference type="CAZy" id="GT4">
    <property type="family name" value="Glycosyltransferase Family 4"/>
</dbReference>
<dbReference type="CDD" id="cd03811">
    <property type="entry name" value="GT4_GT28_WabH-like"/>
    <property type="match status" value="1"/>
</dbReference>
<dbReference type="Proteomes" id="UP000002043">
    <property type="component" value="Chromosome"/>
</dbReference>
<protein>
    <submittedName>
        <fullName evidence="2">Glycosyl transferase group 1</fullName>
    </submittedName>
</protein>
<dbReference type="HOGENOM" id="CLU_009583_0_0_0"/>
<dbReference type="InterPro" id="IPR001296">
    <property type="entry name" value="Glyco_trans_1"/>
</dbReference>
<accession>D3SNN7</accession>
<dbReference type="STRING" id="638303.Thal_0138"/>
<dbReference type="RefSeq" id="WP_012991181.1">
    <property type="nucleotide sequence ID" value="NC_013894.1"/>
</dbReference>
<name>D3SNN7_THEAH</name>
<keyword evidence="3" id="KW-1185">Reference proteome</keyword>
<dbReference type="eggNOG" id="COG0438">
    <property type="taxonomic scope" value="Bacteria"/>
</dbReference>
<evidence type="ECO:0000259" key="1">
    <source>
        <dbReference type="Pfam" id="PF00534"/>
    </source>
</evidence>
<feature type="domain" description="Glycosyl transferase family 1" evidence="1">
    <location>
        <begin position="206"/>
        <end position="359"/>
    </location>
</feature>
<keyword evidence="2" id="KW-0808">Transferase</keyword>
<dbReference type="AlphaFoldDB" id="D3SNN7"/>
<gene>
    <name evidence="2" type="ordered locus">Thal_0138</name>
</gene>